<dbReference type="InterPro" id="IPR000748">
    <property type="entry name" value="PsdUridine_synth_RsuA/RluB/E/F"/>
</dbReference>
<dbReference type="Pfam" id="PF00849">
    <property type="entry name" value="PseudoU_synth_2"/>
    <property type="match status" value="1"/>
</dbReference>
<dbReference type="InterPro" id="IPR042092">
    <property type="entry name" value="PsdUridine_s_RsuA/RluB/E/F_cat"/>
</dbReference>
<dbReference type="SMART" id="SM00363">
    <property type="entry name" value="S4"/>
    <property type="match status" value="1"/>
</dbReference>
<feature type="domain" description="RNA-binding S4" evidence="3">
    <location>
        <begin position="6"/>
        <end position="67"/>
    </location>
</feature>
<dbReference type="SUPFAM" id="SSF55174">
    <property type="entry name" value="Alpha-L RNA-binding motif"/>
    <property type="match status" value="1"/>
</dbReference>
<sequence>MSDGTLRIQKYLADAGVCSRRAAEEAIRLGEVWINGKPAEIGQKVDPAVDRVTLEGKPIRTAPQPKITVAVHKPRGLICSNSDPHNPDTVFSLVPRPYQRFRFFCAGRLDKDSEGLVILTTDGDLAHRLMHPASEVVKRYAVRLASPFPATKIRLLLRGTVVEDERLKVEHALLLNPRPDGSSDSLDVHLHHGKKREIRQLFLALGFEVRRLRRYQIGALRLKGIPLRGAIQLSTQDIELLFRNPGVFNNTRRSHSSDHHED</sequence>
<dbReference type="PROSITE" id="PS50889">
    <property type="entry name" value="S4"/>
    <property type="match status" value="1"/>
</dbReference>
<dbReference type="InterPro" id="IPR018496">
    <property type="entry name" value="PsdUridine_synth_RsuA/RluB_CS"/>
</dbReference>
<dbReference type="NCBIfam" id="TIGR00093">
    <property type="entry name" value="pseudouridine synthase"/>
    <property type="match status" value="1"/>
</dbReference>
<dbReference type="Gene3D" id="3.30.70.580">
    <property type="entry name" value="Pseudouridine synthase I, catalytic domain, N-terminal subdomain"/>
    <property type="match status" value="1"/>
</dbReference>
<keyword evidence="2 4" id="KW-0413">Isomerase</keyword>
<dbReference type="Pfam" id="PF01479">
    <property type="entry name" value="S4"/>
    <property type="match status" value="1"/>
</dbReference>
<dbReference type="Gene3D" id="3.10.290.10">
    <property type="entry name" value="RNA-binding S4 domain"/>
    <property type="match status" value="1"/>
</dbReference>
<dbReference type="InterPro" id="IPR050343">
    <property type="entry name" value="RsuA_PseudoU_synthase"/>
</dbReference>
<comment type="caution">
    <text evidence="4">The sequence shown here is derived from an EMBL/GenBank/DDBJ whole genome shotgun (WGS) entry which is preliminary data.</text>
</comment>
<dbReference type="CDD" id="cd02870">
    <property type="entry name" value="PseudoU_synth_RsuA_like"/>
    <property type="match status" value="1"/>
</dbReference>
<dbReference type="FunFam" id="3.10.290.10:FF:000003">
    <property type="entry name" value="Pseudouridine synthase"/>
    <property type="match status" value="1"/>
</dbReference>
<dbReference type="EMBL" id="MLJW01000002">
    <property type="protein sequence ID" value="OIR18899.1"/>
    <property type="molecule type" value="Genomic_DNA"/>
</dbReference>
<comment type="similarity">
    <text evidence="1">Belongs to the pseudouridine synthase RsuA family.</text>
</comment>
<evidence type="ECO:0000256" key="1">
    <source>
        <dbReference type="ARBA" id="ARBA00008348"/>
    </source>
</evidence>
<reference evidence="4" key="1">
    <citation type="submission" date="2016-10" db="EMBL/GenBank/DDBJ databases">
        <title>Sequence of Gallionella enrichment culture.</title>
        <authorList>
            <person name="Poehlein A."/>
            <person name="Muehling M."/>
            <person name="Daniel R."/>
        </authorList>
    </citation>
    <scope>NUCLEOTIDE SEQUENCE</scope>
</reference>
<dbReference type="CDD" id="cd00165">
    <property type="entry name" value="S4"/>
    <property type="match status" value="1"/>
</dbReference>
<dbReference type="PANTHER" id="PTHR47683">
    <property type="entry name" value="PSEUDOURIDINE SYNTHASE FAMILY PROTEIN-RELATED"/>
    <property type="match status" value="1"/>
</dbReference>
<name>A0A1J5TFM8_9ZZZZ</name>
<dbReference type="GO" id="GO:0003723">
    <property type="term" value="F:RNA binding"/>
    <property type="evidence" value="ECO:0007669"/>
    <property type="project" value="InterPro"/>
</dbReference>
<dbReference type="SUPFAM" id="SSF55120">
    <property type="entry name" value="Pseudouridine synthase"/>
    <property type="match status" value="1"/>
</dbReference>
<dbReference type="GO" id="GO:0001522">
    <property type="term" value="P:pseudouridine synthesis"/>
    <property type="evidence" value="ECO:0007669"/>
    <property type="project" value="InterPro"/>
</dbReference>
<dbReference type="InterPro" id="IPR020103">
    <property type="entry name" value="PsdUridine_synth_cat_dom_sf"/>
</dbReference>
<dbReference type="GO" id="GO:0006364">
    <property type="term" value="P:rRNA processing"/>
    <property type="evidence" value="ECO:0007669"/>
    <property type="project" value="UniProtKB-ARBA"/>
</dbReference>
<dbReference type="GO" id="GO:0160139">
    <property type="term" value="F:23S rRNA pseudouridine(2605) synthase activity"/>
    <property type="evidence" value="ECO:0007669"/>
    <property type="project" value="UniProtKB-EC"/>
</dbReference>
<dbReference type="Gene3D" id="3.30.70.1560">
    <property type="entry name" value="Alpha-L RNA-binding motif"/>
    <property type="match status" value="1"/>
</dbReference>
<evidence type="ECO:0000313" key="4">
    <source>
        <dbReference type="EMBL" id="OIR18899.1"/>
    </source>
</evidence>
<evidence type="ECO:0000259" key="3">
    <source>
        <dbReference type="SMART" id="SM00363"/>
    </source>
</evidence>
<dbReference type="PANTHER" id="PTHR47683:SF2">
    <property type="entry name" value="RNA-BINDING S4 DOMAIN-CONTAINING PROTEIN"/>
    <property type="match status" value="1"/>
</dbReference>
<dbReference type="InterPro" id="IPR020094">
    <property type="entry name" value="TruA/RsuA/RluB/E/F_N"/>
</dbReference>
<dbReference type="PROSITE" id="PS01149">
    <property type="entry name" value="PSI_RSU"/>
    <property type="match status" value="1"/>
</dbReference>
<dbReference type="InterPro" id="IPR006145">
    <property type="entry name" value="PsdUridine_synth_RsuA/RluA"/>
</dbReference>
<gene>
    <name evidence="4" type="primary">rluB_1</name>
    <name evidence="4" type="ORF">GALL_12420</name>
</gene>
<organism evidence="4">
    <name type="scientific">mine drainage metagenome</name>
    <dbReference type="NCBI Taxonomy" id="410659"/>
    <lineage>
        <taxon>unclassified sequences</taxon>
        <taxon>metagenomes</taxon>
        <taxon>ecological metagenomes</taxon>
    </lineage>
</organism>
<dbReference type="InterPro" id="IPR002942">
    <property type="entry name" value="S4_RNA-bd"/>
</dbReference>
<protein>
    <submittedName>
        <fullName evidence="4">Ribosomal large subunit pseudouridine synthase B</fullName>
        <ecNumber evidence="4">5.4.99.22</ecNumber>
    </submittedName>
</protein>
<proteinExistence type="inferred from homology"/>
<accession>A0A1J5TFM8</accession>
<dbReference type="InterPro" id="IPR036986">
    <property type="entry name" value="S4_RNA-bd_sf"/>
</dbReference>
<dbReference type="AlphaFoldDB" id="A0A1J5TFM8"/>
<evidence type="ECO:0000256" key="2">
    <source>
        <dbReference type="ARBA" id="ARBA00023235"/>
    </source>
</evidence>
<dbReference type="EC" id="5.4.99.22" evidence="4"/>